<evidence type="ECO:0000256" key="3">
    <source>
        <dbReference type="ARBA" id="ARBA00022540"/>
    </source>
</evidence>
<keyword evidence="3 8" id="KW-0396">Initiation factor</keyword>
<dbReference type="Gene3D" id="3.40.50.300">
    <property type="entry name" value="P-loop containing nucleotide triphosphate hydrolases"/>
    <property type="match status" value="1"/>
</dbReference>
<dbReference type="GO" id="GO:0003743">
    <property type="term" value="F:translation initiation factor activity"/>
    <property type="evidence" value="ECO:0007669"/>
    <property type="project" value="UniProtKB-UniRule"/>
</dbReference>
<dbReference type="InterPro" id="IPR023115">
    <property type="entry name" value="TIF_IF2_dom3"/>
</dbReference>
<evidence type="ECO:0000256" key="2">
    <source>
        <dbReference type="ARBA" id="ARBA00020166"/>
    </source>
</evidence>
<evidence type="ECO:0000256" key="8">
    <source>
        <dbReference type="HAMAP-Rule" id="MF_00100"/>
    </source>
</evidence>
<comment type="function">
    <text evidence="7 8 9">Function in general translation initiation by promoting the binding of the formylmethionine-tRNA to ribosomes. Seems to function along with eIF-2.</text>
</comment>
<dbReference type="GO" id="GO:0003924">
    <property type="term" value="F:GTPase activity"/>
    <property type="evidence" value="ECO:0007669"/>
    <property type="project" value="UniProtKB-UniRule"/>
</dbReference>
<accession>A0A7C3ESD4</accession>
<dbReference type="InterPro" id="IPR005225">
    <property type="entry name" value="Small_GTP-bd"/>
</dbReference>
<evidence type="ECO:0000256" key="5">
    <source>
        <dbReference type="ARBA" id="ARBA00022917"/>
    </source>
</evidence>
<proteinExistence type="inferred from homology"/>
<comment type="similarity">
    <text evidence="1 8 9">Belongs to the TRAFAC class translation factor GTPase superfamily. Classic translation factor GTPase family. IF-2 subfamily.</text>
</comment>
<keyword evidence="4 8" id="KW-0547">Nucleotide-binding</keyword>
<dbReference type="EMBL" id="DSTX01000008">
    <property type="protein sequence ID" value="HFK20644.1"/>
    <property type="molecule type" value="Genomic_DNA"/>
</dbReference>
<dbReference type="InterPro" id="IPR000795">
    <property type="entry name" value="T_Tr_GTP-bd_dom"/>
</dbReference>
<dbReference type="FunFam" id="3.40.50.10050:FF:000001">
    <property type="entry name" value="Translation initiation factor IF-2"/>
    <property type="match status" value="1"/>
</dbReference>
<evidence type="ECO:0000256" key="1">
    <source>
        <dbReference type="ARBA" id="ARBA00007733"/>
    </source>
</evidence>
<dbReference type="PANTHER" id="PTHR43381:SF4">
    <property type="entry name" value="EUKARYOTIC TRANSLATION INITIATION FACTOR 5B"/>
    <property type="match status" value="1"/>
</dbReference>
<dbReference type="Gene3D" id="2.40.30.10">
    <property type="entry name" value="Translation factors"/>
    <property type="match status" value="2"/>
</dbReference>
<dbReference type="AlphaFoldDB" id="A0A7C3ESD4"/>
<evidence type="ECO:0000313" key="11">
    <source>
        <dbReference type="EMBL" id="HFK20644.1"/>
    </source>
</evidence>
<dbReference type="HAMAP" id="MF_00100_A">
    <property type="entry name" value="IF_2_A"/>
    <property type="match status" value="1"/>
</dbReference>
<dbReference type="NCBIfam" id="NF003078">
    <property type="entry name" value="PRK04004.1"/>
    <property type="match status" value="1"/>
</dbReference>
<protein>
    <recommendedName>
        <fullName evidence="2 8">Probable translation initiation factor IF-2</fullName>
    </recommendedName>
</protein>
<dbReference type="Pfam" id="PF14578">
    <property type="entry name" value="GTP_EFTU_D4"/>
    <property type="match status" value="1"/>
</dbReference>
<sequence>MPVRQPIVSVLGHVDVGKTLLLDKIRGSAVMSREVGAMTQHIGASFLPISVIQDYCSPVVKGFGARVSLPGILIIDTPGHEVFTNLRVRGGSVSDIAILVIDIMEGVERQTEECIDILRSRKTPFVVAANKVDKIQGWKPMPGKPFIEAYRSQPPAIQARVDEKIYEIVGGLSRFGFSSDRFDRITDFTKSAAIVPTSAVTGEGIPELLALICGLVQQYMVKRLGVTDGPGKGVILEAKEEPGLGNTVDVILYDGIIRKGDRIVLGGFDGPKVAKIRALLLPKPMEDTMDPEDKFQYVETVVAAAGVKIVATGLEGAVAGAPIFVADSDSSLKEFSQKISEEMAELRFTSDAEGVVVKADTLGSLEALVKFMKGQGIPVRVSDIGPVSKRDLIEAAIVKRSRPELAAIVGFNVKVTPEAEAEARDRGIPVFTSNVIYHIVDDYRAWSEKLVEEMRTKEFSQISHPGEVRIIPGCVFRKSSPPIFGVEVLAGKIMPGYVLMKEDLQPLGSIKEIQDSGKSLQEAKRGDKVAISMKGDFTVGRHVQEGQSLLVQIPDNDLLLLKEKYGEMLDESELAIIEKIIKIRWSALKI</sequence>
<dbReference type="InterPro" id="IPR029459">
    <property type="entry name" value="EFTU-type"/>
</dbReference>
<dbReference type="SUPFAM" id="SSF50447">
    <property type="entry name" value="Translation proteins"/>
    <property type="match status" value="1"/>
</dbReference>
<dbReference type="CDD" id="cd01887">
    <property type="entry name" value="IF2_eIF5B"/>
    <property type="match status" value="1"/>
</dbReference>
<dbReference type="Pfam" id="PF00009">
    <property type="entry name" value="GTP_EFTU"/>
    <property type="match status" value="1"/>
</dbReference>
<evidence type="ECO:0000256" key="7">
    <source>
        <dbReference type="ARBA" id="ARBA00024852"/>
    </source>
</evidence>
<dbReference type="CDD" id="cd03703">
    <property type="entry name" value="aeIF5B_II"/>
    <property type="match status" value="1"/>
</dbReference>
<feature type="binding site" evidence="8">
    <location>
        <begin position="130"/>
        <end position="133"/>
    </location>
    <ligand>
        <name>GTP</name>
        <dbReference type="ChEBI" id="CHEBI:37565"/>
    </ligand>
</feature>
<feature type="binding site" evidence="8">
    <location>
        <begin position="76"/>
        <end position="80"/>
    </location>
    <ligand>
        <name>GTP</name>
        <dbReference type="ChEBI" id="CHEBI:37565"/>
    </ligand>
</feature>
<dbReference type="PRINTS" id="PR00315">
    <property type="entry name" value="ELONGATNFCT"/>
</dbReference>
<dbReference type="NCBIfam" id="TIGR00231">
    <property type="entry name" value="small_GTP"/>
    <property type="match status" value="1"/>
</dbReference>
<dbReference type="Pfam" id="PF11987">
    <property type="entry name" value="IF-2"/>
    <property type="match status" value="1"/>
</dbReference>
<evidence type="ECO:0000259" key="10">
    <source>
        <dbReference type="PROSITE" id="PS51722"/>
    </source>
</evidence>
<feature type="domain" description="Tr-type G" evidence="10">
    <location>
        <begin position="3"/>
        <end position="220"/>
    </location>
</feature>
<organism evidence="11">
    <name type="scientific">Candidatus Methanomethylicus mesodigestus</name>
    <dbReference type="NCBI Taxonomy" id="1867258"/>
    <lineage>
        <taxon>Archaea</taxon>
        <taxon>Thermoproteota</taxon>
        <taxon>Methanosuratincolia</taxon>
        <taxon>Candidatus Methanomethylicales</taxon>
        <taxon>Candidatus Methanomethylicaceae</taxon>
        <taxon>Candidatus Methanomethylicus</taxon>
    </lineage>
</organism>
<keyword evidence="5 8" id="KW-0648">Protein biosynthesis</keyword>
<dbReference type="InterPro" id="IPR015760">
    <property type="entry name" value="TIF_IF2"/>
</dbReference>
<evidence type="ECO:0000256" key="9">
    <source>
        <dbReference type="RuleBase" id="RU000644"/>
    </source>
</evidence>
<reference evidence="11" key="1">
    <citation type="journal article" date="2020" name="mSystems">
        <title>Genome- and Community-Level Interaction Insights into Carbon Utilization and Element Cycling Functions of Hydrothermarchaeota in Hydrothermal Sediment.</title>
        <authorList>
            <person name="Zhou Z."/>
            <person name="Liu Y."/>
            <person name="Xu W."/>
            <person name="Pan J."/>
            <person name="Luo Z.H."/>
            <person name="Li M."/>
        </authorList>
    </citation>
    <scope>NUCLEOTIDE SEQUENCE [LARGE SCALE GENOMIC DNA]</scope>
    <source>
        <strain evidence="11">SpSt-468</strain>
    </source>
</reference>
<name>A0A7C3ESD4_9CREN</name>
<comment type="caution">
    <text evidence="11">The sequence shown here is derived from an EMBL/GenBank/DDBJ whole genome shotgun (WGS) entry which is preliminary data.</text>
</comment>
<dbReference type="FunFam" id="3.40.50.300:FF:000112">
    <property type="entry name" value="Eukaryotic translation initiation factor 5B"/>
    <property type="match status" value="1"/>
</dbReference>
<dbReference type="InterPro" id="IPR027417">
    <property type="entry name" value="P-loop_NTPase"/>
</dbReference>
<dbReference type="GO" id="GO:0005737">
    <property type="term" value="C:cytoplasm"/>
    <property type="evidence" value="ECO:0007669"/>
    <property type="project" value="TreeGrafter"/>
</dbReference>
<dbReference type="SUPFAM" id="SSF52156">
    <property type="entry name" value="Initiation factor IF2/eIF5b, domain 3"/>
    <property type="match status" value="1"/>
</dbReference>
<dbReference type="SUPFAM" id="SSF52540">
    <property type="entry name" value="P-loop containing nucleoside triphosphate hydrolases"/>
    <property type="match status" value="1"/>
</dbReference>
<dbReference type="PROSITE" id="PS51722">
    <property type="entry name" value="G_TR_2"/>
    <property type="match status" value="1"/>
</dbReference>
<evidence type="ECO:0000256" key="4">
    <source>
        <dbReference type="ARBA" id="ARBA00022741"/>
    </source>
</evidence>
<keyword evidence="6 8" id="KW-0342">GTP-binding</keyword>
<dbReference type="PANTHER" id="PTHR43381">
    <property type="entry name" value="TRANSLATION INITIATION FACTOR IF-2-RELATED"/>
    <property type="match status" value="1"/>
</dbReference>
<dbReference type="Gene3D" id="3.40.50.10050">
    <property type="entry name" value="Translation initiation factor IF- 2, domain 3"/>
    <property type="match status" value="1"/>
</dbReference>
<dbReference type="InterPro" id="IPR004544">
    <property type="entry name" value="TF_aIF-2_arc"/>
</dbReference>
<gene>
    <name evidence="8" type="primary">infB</name>
    <name evidence="11" type="ORF">ENS19_05095</name>
</gene>
<dbReference type="NCBIfam" id="TIGR00491">
    <property type="entry name" value="aIF-2"/>
    <property type="match status" value="1"/>
</dbReference>
<dbReference type="InterPro" id="IPR036925">
    <property type="entry name" value="TIF_IF2_dom3_sf"/>
</dbReference>
<dbReference type="GO" id="GO:0005525">
    <property type="term" value="F:GTP binding"/>
    <property type="evidence" value="ECO:0007669"/>
    <property type="project" value="UniProtKB-KW"/>
</dbReference>
<dbReference type="InterPro" id="IPR009000">
    <property type="entry name" value="Transl_B-barrel_sf"/>
</dbReference>
<evidence type="ECO:0000256" key="6">
    <source>
        <dbReference type="ARBA" id="ARBA00023134"/>
    </source>
</evidence>
<feature type="binding site" evidence="8">
    <location>
        <begin position="12"/>
        <end position="19"/>
    </location>
    <ligand>
        <name>GTP</name>
        <dbReference type="ChEBI" id="CHEBI:37565"/>
    </ligand>
</feature>